<dbReference type="InterPro" id="IPR051084">
    <property type="entry name" value="H+-coupled_symporters"/>
</dbReference>
<sequence>METTRQDWRSVPAKRSSPGRAVAAASIGNALEWYDFTVYALFAIYIAQNFFPGGDDTVELVKAFLAFGLGFVIRPLGAVVIGVYGDKAGRKAALFLTIMIMAAGTLLIAIAPTYAAMGIGAPLMILAGRVLQGFSAGGEIGGAAAFLVEHAPADKKGKYASWLQASMAISNIMGALVAFAVTSLLTEQQVGDWGWRIPFFIGVLIAPVGLWLRKTLDETPAFQAERASAGREPAAAPLRQVFSDYLGHLIKGFAFSILWAVCVYVLIIYMPIFVQRAFGFTPSQAFTASLIGNVFLAVGCVCAGTVSDRIGRRLMLGASAALMLVAVYPLISWLQASPTLTTLVIVQSLFCIMVSGFVGVAPATLSEVFPTHVRTTGMSLAYNAAVTIFGGFAPATLTWLGSTGIGFHAPAFYVMAAAAASLIAVLVLPKPYSTNCGRGAVPAPADP</sequence>
<dbReference type="SUPFAM" id="SSF103473">
    <property type="entry name" value="MFS general substrate transporter"/>
    <property type="match status" value="1"/>
</dbReference>
<dbReference type="FunFam" id="1.20.1250.20:FF:000001">
    <property type="entry name" value="Dicarboxylate MFS transporter"/>
    <property type="match status" value="1"/>
</dbReference>
<keyword evidence="12" id="KW-1185">Reference proteome</keyword>
<dbReference type="Proteomes" id="UP000000361">
    <property type="component" value="Chromosome 2"/>
</dbReference>
<evidence type="ECO:0000259" key="10">
    <source>
        <dbReference type="PROSITE" id="PS50850"/>
    </source>
</evidence>
<dbReference type="GO" id="GO:0005886">
    <property type="term" value="C:plasma membrane"/>
    <property type="evidence" value="ECO:0007669"/>
    <property type="project" value="UniProtKB-SubCell"/>
</dbReference>
<dbReference type="InterPro" id="IPR005829">
    <property type="entry name" value="Sugar_transporter_CS"/>
</dbReference>
<comment type="subcellular location">
    <subcellularLocation>
        <location evidence="1">Cell membrane</location>
        <topology evidence="1">Multi-pass membrane protein</topology>
    </subcellularLocation>
</comment>
<evidence type="ECO:0000256" key="1">
    <source>
        <dbReference type="ARBA" id="ARBA00004651"/>
    </source>
</evidence>
<evidence type="ECO:0000256" key="3">
    <source>
        <dbReference type="ARBA" id="ARBA00022448"/>
    </source>
</evidence>
<dbReference type="STRING" id="318586.Pden_3518"/>
<dbReference type="KEGG" id="pde:Pden_3518"/>
<feature type="domain" description="Major facilitator superfamily (MFS) profile" evidence="10">
    <location>
        <begin position="21"/>
        <end position="434"/>
    </location>
</feature>
<dbReference type="GeneID" id="93453173"/>
<dbReference type="InterPro" id="IPR011701">
    <property type="entry name" value="MFS"/>
</dbReference>
<feature type="transmembrane region" description="Helical" evidence="9">
    <location>
        <begin position="123"/>
        <end position="148"/>
    </location>
</feature>
<dbReference type="InterPro" id="IPR020846">
    <property type="entry name" value="MFS_dom"/>
</dbReference>
<organism evidence="11 12">
    <name type="scientific">Paracoccus denitrificans (strain Pd 1222)</name>
    <dbReference type="NCBI Taxonomy" id="318586"/>
    <lineage>
        <taxon>Bacteria</taxon>
        <taxon>Pseudomonadati</taxon>
        <taxon>Pseudomonadota</taxon>
        <taxon>Alphaproteobacteria</taxon>
        <taxon>Rhodobacterales</taxon>
        <taxon>Paracoccaceae</taxon>
        <taxon>Paracoccus</taxon>
    </lineage>
</organism>
<dbReference type="EnsemblBacteria" id="ABL71588">
    <property type="protein sequence ID" value="ABL71588"/>
    <property type="gene ID" value="Pden_3518"/>
</dbReference>
<feature type="transmembrane region" description="Helical" evidence="9">
    <location>
        <begin position="340"/>
        <end position="360"/>
    </location>
</feature>
<dbReference type="OrthoDB" id="9783227at2"/>
<dbReference type="RefSeq" id="WP_011749764.1">
    <property type="nucleotide sequence ID" value="NC_008687.1"/>
</dbReference>
<evidence type="ECO:0000256" key="6">
    <source>
        <dbReference type="ARBA" id="ARBA00022847"/>
    </source>
</evidence>
<keyword evidence="6" id="KW-0769">Symport</keyword>
<evidence type="ECO:0000313" key="12">
    <source>
        <dbReference type="Proteomes" id="UP000000361"/>
    </source>
</evidence>
<dbReference type="PROSITE" id="PS00216">
    <property type="entry name" value="SUGAR_TRANSPORT_1"/>
    <property type="match status" value="1"/>
</dbReference>
<gene>
    <name evidence="11" type="ordered locus">Pden_3518</name>
</gene>
<evidence type="ECO:0000256" key="5">
    <source>
        <dbReference type="ARBA" id="ARBA00022692"/>
    </source>
</evidence>
<feature type="transmembrane region" description="Helical" evidence="9">
    <location>
        <begin position="160"/>
        <end position="181"/>
    </location>
</feature>
<evidence type="ECO:0000313" key="11">
    <source>
        <dbReference type="EMBL" id="ABL71588.1"/>
    </source>
</evidence>
<feature type="transmembrane region" description="Helical" evidence="9">
    <location>
        <begin position="314"/>
        <end position="334"/>
    </location>
</feature>
<dbReference type="Pfam" id="PF07690">
    <property type="entry name" value="MFS_1"/>
    <property type="match status" value="1"/>
</dbReference>
<evidence type="ECO:0000256" key="2">
    <source>
        <dbReference type="ARBA" id="ARBA00008240"/>
    </source>
</evidence>
<keyword evidence="5 9" id="KW-0812">Transmembrane</keyword>
<comment type="similarity">
    <text evidence="2">Belongs to the major facilitator superfamily. Metabolite:H+ Symporter (MHS) family (TC 2.A.1.6) family.</text>
</comment>
<protein>
    <submittedName>
        <fullName evidence="11">Major facilitator superfamily MFS_1</fullName>
    </submittedName>
</protein>
<dbReference type="PROSITE" id="PS00217">
    <property type="entry name" value="SUGAR_TRANSPORT_2"/>
    <property type="match status" value="1"/>
</dbReference>
<keyword evidence="3" id="KW-0813">Transport</keyword>
<proteinExistence type="inferred from homology"/>
<feature type="transmembrane region" description="Helical" evidence="9">
    <location>
        <begin position="92"/>
        <end position="117"/>
    </location>
</feature>
<dbReference type="PROSITE" id="PS50850">
    <property type="entry name" value="MFS"/>
    <property type="match status" value="1"/>
</dbReference>
<feature type="transmembrane region" description="Helical" evidence="9">
    <location>
        <begin position="63"/>
        <end position="85"/>
    </location>
</feature>
<keyword evidence="8 9" id="KW-0472">Membrane</keyword>
<name>A1B7U4_PARDP</name>
<feature type="transmembrane region" description="Helical" evidence="9">
    <location>
        <begin position="193"/>
        <end position="212"/>
    </location>
</feature>
<reference evidence="12" key="1">
    <citation type="submission" date="2006-12" db="EMBL/GenBank/DDBJ databases">
        <title>Complete sequence of chromosome 2 of Paracoccus denitrificans PD1222.</title>
        <authorList>
            <person name="Copeland A."/>
            <person name="Lucas S."/>
            <person name="Lapidus A."/>
            <person name="Barry K."/>
            <person name="Detter J.C."/>
            <person name="Glavina del Rio T."/>
            <person name="Hammon N."/>
            <person name="Israni S."/>
            <person name="Dalin E."/>
            <person name="Tice H."/>
            <person name="Pitluck S."/>
            <person name="Munk A.C."/>
            <person name="Brettin T."/>
            <person name="Bruce D."/>
            <person name="Han C."/>
            <person name="Tapia R."/>
            <person name="Gilna P."/>
            <person name="Schmutz J."/>
            <person name="Larimer F."/>
            <person name="Land M."/>
            <person name="Hauser L."/>
            <person name="Kyrpides N."/>
            <person name="Lykidis A."/>
            <person name="Spiro S."/>
            <person name="Richardson D.J."/>
            <person name="Moir J.W.B."/>
            <person name="Ferguson S.J."/>
            <person name="van Spanning R.J.M."/>
            <person name="Richardson P."/>
        </authorList>
    </citation>
    <scope>NUCLEOTIDE SEQUENCE [LARGE SCALE GENOMIC DNA]</scope>
    <source>
        <strain evidence="12">Pd 1222</strain>
    </source>
</reference>
<dbReference type="PANTHER" id="PTHR43528:SF1">
    <property type="entry name" value="ALPHA-KETOGLUTARATE PERMEASE"/>
    <property type="match status" value="1"/>
</dbReference>
<dbReference type="Gene3D" id="1.20.1250.20">
    <property type="entry name" value="MFS general substrate transporter like domains"/>
    <property type="match status" value="2"/>
</dbReference>
<dbReference type="EMBL" id="CP000490">
    <property type="protein sequence ID" value="ABL71588.1"/>
    <property type="molecule type" value="Genomic_DNA"/>
</dbReference>
<evidence type="ECO:0000256" key="8">
    <source>
        <dbReference type="ARBA" id="ARBA00023136"/>
    </source>
</evidence>
<dbReference type="PANTHER" id="PTHR43528">
    <property type="entry name" value="ALPHA-KETOGLUTARATE PERMEASE"/>
    <property type="match status" value="1"/>
</dbReference>
<feature type="transmembrane region" description="Helical" evidence="9">
    <location>
        <begin position="407"/>
        <end position="428"/>
    </location>
</feature>
<keyword evidence="7 9" id="KW-1133">Transmembrane helix</keyword>
<dbReference type="AlphaFoldDB" id="A1B7U4"/>
<keyword evidence="4" id="KW-1003">Cell membrane</keyword>
<evidence type="ECO:0000256" key="4">
    <source>
        <dbReference type="ARBA" id="ARBA00022475"/>
    </source>
</evidence>
<feature type="transmembrane region" description="Helical" evidence="9">
    <location>
        <begin position="380"/>
        <end position="401"/>
    </location>
</feature>
<dbReference type="InterPro" id="IPR036259">
    <property type="entry name" value="MFS_trans_sf"/>
</dbReference>
<evidence type="ECO:0000256" key="7">
    <source>
        <dbReference type="ARBA" id="ARBA00022989"/>
    </source>
</evidence>
<dbReference type="GO" id="GO:0015293">
    <property type="term" value="F:symporter activity"/>
    <property type="evidence" value="ECO:0007669"/>
    <property type="project" value="UniProtKB-KW"/>
</dbReference>
<feature type="transmembrane region" description="Helical" evidence="9">
    <location>
        <begin position="286"/>
        <end position="307"/>
    </location>
</feature>
<feature type="transmembrane region" description="Helical" evidence="9">
    <location>
        <begin position="253"/>
        <end position="274"/>
    </location>
</feature>
<dbReference type="eggNOG" id="COG0477">
    <property type="taxonomic scope" value="Bacteria"/>
</dbReference>
<accession>A1B7U4</accession>
<evidence type="ECO:0000256" key="9">
    <source>
        <dbReference type="SAM" id="Phobius"/>
    </source>
</evidence>
<dbReference type="HOGENOM" id="CLU_001265_39_0_5"/>